<accession>A0A0K0FGN6</accession>
<keyword evidence="1" id="KW-1185">Reference proteome</keyword>
<reference evidence="1" key="1">
    <citation type="submission" date="2014-07" db="EMBL/GenBank/DDBJ databases">
        <authorList>
            <person name="Martin A.A"/>
            <person name="De Silva N."/>
        </authorList>
    </citation>
    <scope>NUCLEOTIDE SEQUENCE</scope>
</reference>
<dbReference type="AlphaFoldDB" id="A0A0K0FGN6"/>
<protein>
    <submittedName>
        <fullName evidence="2">Reverse transcriptase domain-containing protein</fullName>
    </submittedName>
</protein>
<proteinExistence type="predicted"/>
<reference evidence="2" key="2">
    <citation type="submission" date="2015-08" db="UniProtKB">
        <authorList>
            <consortium name="WormBaseParasite"/>
        </authorList>
    </citation>
    <scope>IDENTIFICATION</scope>
</reference>
<evidence type="ECO:0000313" key="2">
    <source>
        <dbReference type="WBParaSite" id="SVE_0804100.2"/>
    </source>
</evidence>
<evidence type="ECO:0000313" key="1">
    <source>
        <dbReference type="Proteomes" id="UP000035680"/>
    </source>
</evidence>
<name>A0A0K0FGN6_STRVS</name>
<dbReference type="Proteomes" id="UP000035680">
    <property type="component" value="Unassembled WGS sequence"/>
</dbReference>
<organism evidence="1 2">
    <name type="scientific">Strongyloides venezuelensis</name>
    <name type="common">Threadworm</name>
    <dbReference type="NCBI Taxonomy" id="75913"/>
    <lineage>
        <taxon>Eukaryota</taxon>
        <taxon>Metazoa</taxon>
        <taxon>Ecdysozoa</taxon>
        <taxon>Nematoda</taxon>
        <taxon>Chromadorea</taxon>
        <taxon>Rhabditida</taxon>
        <taxon>Tylenchina</taxon>
        <taxon>Panagrolaimomorpha</taxon>
        <taxon>Strongyloidoidea</taxon>
        <taxon>Strongyloididae</taxon>
        <taxon>Strongyloides</taxon>
    </lineage>
</organism>
<sequence length="131" mass="15601">MNLIRSVDHKMFHKKVNYINKLILPLANKEQVEQSANMIKQYGYNIDFKKTLFNYINLFNIKINDSKILSILYFDEIGCNNVLGSYKKKCEWVIYQSKYLIKIATRSLVYKIILHLLHQKNMQKKTIIVLL</sequence>
<dbReference type="WBParaSite" id="SVE_0804100.2">
    <property type="protein sequence ID" value="SVE_0804100.2"/>
    <property type="gene ID" value="SVE_0804100"/>
</dbReference>